<gene>
    <name evidence="1" type="ORF">BLM47_02075</name>
</gene>
<sequence>MAAAGFERGGIEMVSERSVRSPVTPSFRGGDPLRPYEREEWEAYWRRVREDDAYAALRKEIREEAEHHDAESVPALTWELFRRWTVDGDRQTYETAYFRRRKRLTAHALRLLVWPEEARFRDALCETIWAVCDEFSWCLPAHFPWPAESEIVDVEDDFAPDEEALNRFSGLHIDLFAAETAFALAEIRRLAGRRLPRLIRDRIRYEVFRRVLIPFAHGGPYAWETARHNWAAVCAGSVGAAALYLMRDDRRLSELLQRVLRSLEYFLDGYGEDGVCREGYNYWVYGFGFYTYFADLLLRHSEGRIDLFASEKVRKIAAFQQYAFLSGTYTVSFSDALPQTPVFLGLAHFLHRRFPDLVVPESGLGAPLFADHCGRWAPALRNIIWYDPKQQGIRWPEGTVYLPDAQWLVCRRAAEDGSGIYAFAAKGGHNDEPHNHNDVGSFILHADGRSFITDLGCGLYSAAYFGRERYTFLCNGSQGHSVPIVGGLFQRAGADARAAVRSVRTDGLNARLVLEAAAAYDAAACGLCEWVRTFDWRGAETPPRLVLEDGFMFDGRPADVVERFICSVLPEPCGDGRVALRGRTRDLVVSYDALRWEPVVTPLVHMDHFGNSDVCYALDFRQRSRSVTDAQAVFRLEFAFTA</sequence>
<dbReference type="SUPFAM" id="SSF48230">
    <property type="entry name" value="Chondroitin AC/alginate lyase"/>
    <property type="match status" value="1"/>
</dbReference>
<accession>A0A2A6E388</accession>
<evidence type="ECO:0008006" key="3">
    <source>
        <dbReference type="Google" id="ProtNLM"/>
    </source>
</evidence>
<protein>
    <recommendedName>
        <fullName evidence="3">Heparinase II N-terminal domain-containing protein</fullName>
    </recommendedName>
</protein>
<dbReference type="PANTHER" id="PTHR38045:SF1">
    <property type="entry name" value="HEPARINASE II_III-LIKE PROTEIN"/>
    <property type="match status" value="1"/>
</dbReference>
<dbReference type="AlphaFoldDB" id="A0A2A6E388"/>
<evidence type="ECO:0000313" key="2">
    <source>
        <dbReference type="Proteomes" id="UP000243688"/>
    </source>
</evidence>
<dbReference type="EMBL" id="MOXJ01000003">
    <property type="protein sequence ID" value="PDO11286.1"/>
    <property type="molecule type" value="Genomic_DNA"/>
</dbReference>
<proteinExistence type="predicted"/>
<dbReference type="InterPro" id="IPR008929">
    <property type="entry name" value="Chondroitin_lyas"/>
</dbReference>
<dbReference type="Proteomes" id="UP000243688">
    <property type="component" value="Unassembled WGS sequence"/>
</dbReference>
<evidence type="ECO:0000313" key="1">
    <source>
        <dbReference type="EMBL" id="PDO11286.1"/>
    </source>
</evidence>
<name>A0A2A6E388_9BACL</name>
<dbReference type="Gene3D" id="1.50.10.100">
    <property type="entry name" value="Chondroitin AC/alginate lyase"/>
    <property type="match status" value="1"/>
</dbReference>
<comment type="caution">
    <text evidence="1">The sequence shown here is derived from an EMBL/GenBank/DDBJ whole genome shotgun (WGS) entry which is preliminary data.</text>
</comment>
<organism evidence="1 2">
    <name type="scientific">Candidatus Reconcilbacillus cellulovorans</name>
    <dbReference type="NCBI Taxonomy" id="1906605"/>
    <lineage>
        <taxon>Bacteria</taxon>
        <taxon>Bacillati</taxon>
        <taxon>Bacillota</taxon>
        <taxon>Bacilli</taxon>
        <taxon>Bacillales</taxon>
        <taxon>Paenibacillaceae</taxon>
        <taxon>Candidatus Reconcilbacillus</taxon>
    </lineage>
</organism>
<dbReference type="PANTHER" id="PTHR38045">
    <property type="entry name" value="CHROMOSOME 1, WHOLE GENOME SHOTGUN SEQUENCE"/>
    <property type="match status" value="1"/>
</dbReference>
<dbReference type="Gene3D" id="2.70.98.70">
    <property type="match status" value="1"/>
</dbReference>
<reference evidence="1 2" key="1">
    <citation type="submission" date="2016-12" db="EMBL/GenBank/DDBJ databases">
        <title>Candidatus Reconcilibacillus cellulovorans genome.</title>
        <authorList>
            <person name="Kolinko S."/>
            <person name="Wu Y.-W."/>
            <person name="Tachea F."/>
            <person name="Denzel E."/>
            <person name="Hiras J."/>
            <person name="Baecker N."/>
            <person name="Chan L.J."/>
            <person name="Eichorst S.A."/>
            <person name="Frey D."/>
            <person name="Adams P.D."/>
            <person name="Pray T."/>
            <person name="Tanjore D."/>
            <person name="Petzold C.J."/>
            <person name="Gladden J.M."/>
            <person name="Simmons B.A."/>
            <person name="Singer S.W."/>
        </authorList>
    </citation>
    <scope>NUCLEOTIDE SEQUENCE [LARGE SCALE GENOMIC DNA]</scope>
    <source>
        <strain evidence="1">JTherm</strain>
    </source>
</reference>